<keyword evidence="8" id="KW-0472">Membrane</keyword>
<evidence type="ECO:0000256" key="2">
    <source>
        <dbReference type="ARBA" id="ARBA00022617"/>
    </source>
</evidence>
<evidence type="ECO:0000256" key="3">
    <source>
        <dbReference type="ARBA" id="ARBA00022660"/>
    </source>
</evidence>
<dbReference type="InterPro" id="IPR009056">
    <property type="entry name" value="Cyt_c-like_dom"/>
</dbReference>
<evidence type="ECO:0000256" key="4">
    <source>
        <dbReference type="ARBA" id="ARBA00022692"/>
    </source>
</evidence>
<dbReference type="PANTHER" id="PTHR10266:SF3">
    <property type="entry name" value="CYTOCHROME C1, HEME PROTEIN, MITOCHONDRIAL"/>
    <property type="match status" value="1"/>
</dbReference>
<feature type="binding site" description="covalent" evidence="9">
    <location>
        <position position="122"/>
    </location>
    <ligand>
        <name>heme c</name>
        <dbReference type="ChEBI" id="CHEBI:61717"/>
    </ligand>
</feature>
<evidence type="ECO:0000256" key="8">
    <source>
        <dbReference type="ARBA" id="ARBA00023136"/>
    </source>
</evidence>
<evidence type="ECO:0000256" key="1">
    <source>
        <dbReference type="ARBA" id="ARBA00004370"/>
    </source>
</evidence>
<evidence type="ECO:0000256" key="5">
    <source>
        <dbReference type="ARBA" id="ARBA00022723"/>
    </source>
</evidence>
<dbReference type="PRINTS" id="PR00603">
    <property type="entry name" value="CYTOCHROMEC1"/>
</dbReference>
<gene>
    <name evidence="13" type="ORF">Clacol_005476</name>
</gene>
<dbReference type="InterPro" id="IPR005062">
    <property type="entry name" value="SAC3/GANP/THP3_conserved"/>
</dbReference>
<feature type="binding site" description="covalent" evidence="9">
    <location>
        <position position="123"/>
    </location>
    <ligand>
        <name>heme c</name>
        <dbReference type="ChEBI" id="CHEBI:61717"/>
    </ligand>
</feature>
<keyword evidence="3" id="KW-0249">Electron transport</keyword>
<evidence type="ECO:0000256" key="9">
    <source>
        <dbReference type="PIRSR" id="PIRSR602326-1"/>
    </source>
</evidence>
<feature type="domain" description="Cytochrome c" evidence="12">
    <location>
        <begin position="106"/>
        <end position="258"/>
    </location>
</feature>
<keyword evidence="3" id="KW-0813">Transport</keyword>
<evidence type="ECO:0000259" key="12">
    <source>
        <dbReference type="PROSITE" id="PS51007"/>
    </source>
</evidence>
<comment type="cofactor">
    <cofactor evidence="9">
        <name>heme c</name>
        <dbReference type="ChEBI" id="CHEBI:61717"/>
    </cofactor>
    <text evidence="9">Binds 1 heme c group covalently per subunit.</text>
</comment>
<dbReference type="PANTHER" id="PTHR10266">
    <property type="entry name" value="CYTOCHROME C1"/>
    <property type="match status" value="1"/>
</dbReference>
<dbReference type="Pfam" id="PF03399">
    <property type="entry name" value="SAC3_GANP"/>
    <property type="match status" value="1"/>
</dbReference>
<dbReference type="PROSITE" id="PS51007">
    <property type="entry name" value="CYTC"/>
    <property type="match status" value="1"/>
</dbReference>
<evidence type="ECO:0000313" key="14">
    <source>
        <dbReference type="Proteomes" id="UP001050691"/>
    </source>
</evidence>
<keyword evidence="6" id="KW-1133">Transmembrane helix</keyword>
<keyword evidence="5 9" id="KW-0479">Metal-binding</keyword>
<comment type="subcellular location">
    <subcellularLocation>
        <location evidence="1">Membrane</location>
    </subcellularLocation>
</comment>
<name>A0AAV5AEX0_9AGAM</name>
<sequence>MLRPPAAALRGITFANPSSNTVRHVASRFSSTSTSSASGAQSLWASRATIASATLISVGSIAWYTHLYSALPFIGEVKASHASDEGLHPVSYPWPHKGLLDTFDHASIRRGYQVYREVCAACHSLDRIAWRNLVGVSHNVNEVKAMAEEVEYTDGPNDQGEMYQRPGKLSDYMPPPYPNEEAARASNGGAIPPDLSLIVKARHGGADYIFSLLTGYVDPPAGVEIREGLNYNPYFPGGAIAMARVLFDGVVEYQDGTPATTSQMAKDVVTFLNWAAEPEHDERKKIGLKAVILFSSLTAIALKWVELQMSQMDNSNRQEAMEEMKKVIQHHTLAGDMWTFDWTTLKLESLEPKSSLKRKFQDSLITGHKKGKKAIKNLYLLDTEDEIAKAKRARRFEREHEIEKQRYRTGGVGFQSDSPSSSSSLHHPYRTYTGQITQGVHDMTLEAGGYDPNVIDWDRYTIVGRSTSLFKDYLRLTTEPNPDDIRPIHVLKLTLKELKRIWREKNDYKFINNQFKSLRQDLTVQRIKTDFTVQVYEIHARMALEAGDMVEYNQCQGMLKHLYDLGLPGNFHEFLAYRLLSMVHGRNKSVVNACCTEMNILVGQLTDEQKAAPAVRHALEVSKSLTRNNYHAFFRLFDTAPNMGGYIMDHFVDEKRILALITMCKSYLTLPLSFLEKELSYDSIEAVRKSLEAHNSVIFKNPHDIDTQKNLDCRAVLPHLIAAFEEKYRKSRIRAGTKRRNTTSRIEKWTRHAGDDNSLADIRFEEGMVT</sequence>
<dbReference type="InterPro" id="IPR000717">
    <property type="entry name" value="PCI_dom"/>
</dbReference>
<feature type="region of interest" description="Disordered" evidence="10">
    <location>
        <begin position="407"/>
        <end position="428"/>
    </location>
</feature>
<dbReference type="PROSITE" id="PS50250">
    <property type="entry name" value="PCI"/>
    <property type="match status" value="1"/>
</dbReference>
<evidence type="ECO:0000256" key="7">
    <source>
        <dbReference type="ARBA" id="ARBA00023004"/>
    </source>
</evidence>
<protein>
    <recommendedName>
        <fullName evidence="15">Cytochrome c domain-containing protein</fullName>
    </recommendedName>
</protein>
<dbReference type="GO" id="GO:0009055">
    <property type="term" value="F:electron transfer activity"/>
    <property type="evidence" value="ECO:0007669"/>
    <property type="project" value="InterPro"/>
</dbReference>
<feature type="binding site" description="covalent" evidence="9">
    <location>
        <position position="119"/>
    </location>
    <ligand>
        <name>heme c</name>
        <dbReference type="ChEBI" id="CHEBI:61717"/>
    </ligand>
</feature>
<keyword evidence="14" id="KW-1185">Reference proteome</keyword>
<dbReference type="FunFam" id="1.10.760.10:FF:000002">
    <property type="entry name" value="Cytochrome c1, heme protein"/>
    <property type="match status" value="1"/>
</dbReference>
<keyword evidence="2 9" id="KW-0349">Heme</keyword>
<comment type="caution">
    <text evidence="13">The sequence shown here is derived from an EMBL/GenBank/DDBJ whole genome shotgun (WGS) entry which is preliminary data.</text>
</comment>
<dbReference type="GO" id="GO:0005739">
    <property type="term" value="C:mitochondrion"/>
    <property type="evidence" value="ECO:0007669"/>
    <property type="project" value="GOC"/>
</dbReference>
<dbReference type="GO" id="GO:0020037">
    <property type="term" value="F:heme binding"/>
    <property type="evidence" value="ECO:0007669"/>
    <property type="project" value="InterPro"/>
</dbReference>
<dbReference type="InterPro" id="IPR002326">
    <property type="entry name" value="Cyt_c1"/>
</dbReference>
<proteinExistence type="predicted"/>
<dbReference type="GO" id="GO:0006122">
    <property type="term" value="P:mitochondrial electron transport, ubiquinol to cytochrome c"/>
    <property type="evidence" value="ECO:0007669"/>
    <property type="project" value="TreeGrafter"/>
</dbReference>
<keyword evidence="4" id="KW-0812">Transmembrane</keyword>
<reference evidence="13" key="1">
    <citation type="submission" date="2021-10" db="EMBL/GenBank/DDBJ databases">
        <title>De novo Genome Assembly of Clathrus columnatus (Basidiomycota, Fungi) Using Illumina and Nanopore Sequence Data.</title>
        <authorList>
            <person name="Ogiso-Tanaka E."/>
            <person name="Itagaki H."/>
            <person name="Hosoya T."/>
            <person name="Hosaka K."/>
        </authorList>
    </citation>
    <scope>NUCLEOTIDE SEQUENCE</scope>
    <source>
        <strain evidence="13">MO-923</strain>
    </source>
</reference>
<feature type="binding site" description="covalent" evidence="9">
    <location>
        <position position="242"/>
    </location>
    <ligand>
        <name>heme c</name>
        <dbReference type="ChEBI" id="CHEBI:61717"/>
    </ligand>
</feature>
<dbReference type="GO" id="GO:0046872">
    <property type="term" value="F:metal ion binding"/>
    <property type="evidence" value="ECO:0007669"/>
    <property type="project" value="UniProtKB-KW"/>
</dbReference>
<evidence type="ECO:0000313" key="13">
    <source>
        <dbReference type="EMBL" id="GJJ11244.1"/>
    </source>
</evidence>
<dbReference type="Gene3D" id="1.25.40.990">
    <property type="match status" value="1"/>
</dbReference>
<feature type="domain" description="PCI" evidence="11">
    <location>
        <begin position="548"/>
        <end position="729"/>
    </location>
</feature>
<dbReference type="Gene3D" id="1.20.5.100">
    <property type="entry name" value="Cytochrome c1, transmembrane anchor, C-terminal"/>
    <property type="match status" value="1"/>
</dbReference>
<keyword evidence="3" id="KW-0679">Respiratory chain</keyword>
<dbReference type="Gene3D" id="1.10.760.10">
    <property type="entry name" value="Cytochrome c-like domain"/>
    <property type="match status" value="1"/>
</dbReference>
<accession>A0AAV5AEX0</accession>
<evidence type="ECO:0000256" key="6">
    <source>
        <dbReference type="ARBA" id="ARBA00022989"/>
    </source>
</evidence>
<dbReference type="Proteomes" id="UP001050691">
    <property type="component" value="Unassembled WGS sequence"/>
</dbReference>
<organism evidence="13 14">
    <name type="scientific">Clathrus columnatus</name>
    <dbReference type="NCBI Taxonomy" id="1419009"/>
    <lineage>
        <taxon>Eukaryota</taxon>
        <taxon>Fungi</taxon>
        <taxon>Dikarya</taxon>
        <taxon>Basidiomycota</taxon>
        <taxon>Agaricomycotina</taxon>
        <taxon>Agaricomycetes</taxon>
        <taxon>Phallomycetidae</taxon>
        <taxon>Phallales</taxon>
        <taxon>Clathraceae</taxon>
        <taxon>Clathrus</taxon>
    </lineage>
</organism>
<dbReference type="SUPFAM" id="SSF46626">
    <property type="entry name" value="Cytochrome c"/>
    <property type="match status" value="1"/>
</dbReference>
<dbReference type="GO" id="GO:0016020">
    <property type="term" value="C:membrane"/>
    <property type="evidence" value="ECO:0007669"/>
    <property type="project" value="UniProtKB-SubCell"/>
</dbReference>
<evidence type="ECO:0000256" key="10">
    <source>
        <dbReference type="SAM" id="MobiDB-lite"/>
    </source>
</evidence>
<dbReference type="EMBL" id="BPWL01000006">
    <property type="protein sequence ID" value="GJJ11244.1"/>
    <property type="molecule type" value="Genomic_DNA"/>
</dbReference>
<keyword evidence="7 9" id="KW-0408">Iron</keyword>
<evidence type="ECO:0000259" key="11">
    <source>
        <dbReference type="PROSITE" id="PS50250"/>
    </source>
</evidence>
<evidence type="ECO:0008006" key="15">
    <source>
        <dbReference type="Google" id="ProtNLM"/>
    </source>
</evidence>
<dbReference type="InterPro" id="IPR036909">
    <property type="entry name" value="Cyt_c-like_dom_sf"/>
</dbReference>
<dbReference type="AlphaFoldDB" id="A0AAV5AEX0"/>
<dbReference type="Pfam" id="PF02167">
    <property type="entry name" value="Cytochrom_C1"/>
    <property type="match status" value="1"/>
</dbReference>